<gene>
    <name evidence="2" type="ORF">M409DRAFT_29584</name>
</gene>
<reference evidence="2" key="1">
    <citation type="journal article" date="2020" name="Stud. Mycol.">
        <title>101 Dothideomycetes genomes: a test case for predicting lifestyles and emergence of pathogens.</title>
        <authorList>
            <person name="Haridas S."/>
            <person name="Albert R."/>
            <person name="Binder M."/>
            <person name="Bloem J."/>
            <person name="Labutti K."/>
            <person name="Salamov A."/>
            <person name="Andreopoulos B."/>
            <person name="Baker S."/>
            <person name="Barry K."/>
            <person name="Bills G."/>
            <person name="Bluhm B."/>
            <person name="Cannon C."/>
            <person name="Castanera R."/>
            <person name="Culley D."/>
            <person name="Daum C."/>
            <person name="Ezra D."/>
            <person name="Gonzalez J."/>
            <person name="Henrissat B."/>
            <person name="Kuo A."/>
            <person name="Liang C."/>
            <person name="Lipzen A."/>
            <person name="Lutzoni F."/>
            <person name="Magnuson J."/>
            <person name="Mondo S."/>
            <person name="Nolan M."/>
            <person name="Ohm R."/>
            <person name="Pangilinan J."/>
            <person name="Park H.-J."/>
            <person name="Ramirez L."/>
            <person name="Alfaro M."/>
            <person name="Sun H."/>
            <person name="Tritt A."/>
            <person name="Yoshinaga Y."/>
            <person name="Zwiers L.-H."/>
            <person name="Turgeon B."/>
            <person name="Goodwin S."/>
            <person name="Spatafora J."/>
            <person name="Crous P."/>
            <person name="Grigoriev I."/>
        </authorList>
    </citation>
    <scope>NUCLEOTIDE SEQUENCE</scope>
    <source>
        <strain evidence="2">ATCC 36951</strain>
    </source>
</reference>
<accession>A0A6A6BZE0</accession>
<dbReference type="Proteomes" id="UP000799537">
    <property type="component" value="Unassembled WGS sequence"/>
</dbReference>
<protein>
    <submittedName>
        <fullName evidence="2">Uncharacterized protein</fullName>
    </submittedName>
</protein>
<dbReference type="AlphaFoldDB" id="A0A6A6BZE0"/>
<keyword evidence="3" id="KW-1185">Reference proteome</keyword>
<dbReference type="EMBL" id="ML993631">
    <property type="protein sequence ID" value="KAF2159973.1"/>
    <property type="molecule type" value="Genomic_DNA"/>
</dbReference>
<evidence type="ECO:0000313" key="2">
    <source>
        <dbReference type="EMBL" id="KAF2159973.1"/>
    </source>
</evidence>
<proteinExistence type="predicted"/>
<evidence type="ECO:0000256" key="1">
    <source>
        <dbReference type="SAM" id="MobiDB-lite"/>
    </source>
</evidence>
<dbReference type="RefSeq" id="XP_033660862.1">
    <property type="nucleotide sequence ID" value="XM_033809541.1"/>
</dbReference>
<feature type="region of interest" description="Disordered" evidence="1">
    <location>
        <begin position="43"/>
        <end position="64"/>
    </location>
</feature>
<organism evidence="2 3">
    <name type="scientific">Zasmidium cellare ATCC 36951</name>
    <dbReference type="NCBI Taxonomy" id="1080233"/>
    <lineage>
        <taxon>Eukaryota</taxon>
        <taxon>Fungi</taxon>
        <taxon>Dikarya</taxon>
        <taxon>Ascomycota</taxon>
        <taxon>Pezizomycotina</taxon>
        <taxon>Dothideomycetes</taxon>
        <taxon>Dothideomycetidae</taxon>
        <taxon>Mycosphaerellales</taxon>
        <taxon>Mycosphaerellaceae</taxon>
        <taxon>Zasmidium</taxon>
    </lineage>
</organism>
<dbReference type="GeneID" id="54562813"/>
<evidence type="ECO:0000313" key="3">
    <source>
        <dbReference type="Proteomes" id="UP000799537"/>
    </source>
</evidence>
<name>A0A6A6BZE0_ZASCE</name>
<sequence length="307" mass="34709">MSDSQPAHRRLASPNAVLNLAAPNDAHSKQKIHAATSTALYQNGLPTNAPVHESPRDATSLRDATTSVGQRVLTRKQNTKKNAAVLGTASLTQRAAATYSTALRQAASNKESFSRPASFRHLRPYPEQEAGYWRRVRKAGDSIGGGHAYLLKHKTLVRSLQDFAIRSMNDREITHEEMHSQFKKRVAPGVKKQERIRRTNSARSKVCKDSGAWPRDYDVEEHRALYADDVRKQMQKKDDRRVERARAPWLARVPRRSKAAWCDIEVKKRCHGGLEKTSKQRKQREMTEKGFAREHSTAPTIRLTATC</sequence>